<feature type="binding site" evidence="9">
    <location>
        <position position="609"/>
    </location>
    <ligand>
        <name>ATP</name>
        <dbReference type="ChEBI" id="CHEBI:30616"/>
    </ligand>
</feature>
<keyword evidence="3 9" id="KW-0436">Ligase</keyword>
<organism evidence="14 15">
    <name type="scientific">Candidatus Magasanikbacteria bacterium GW2011_GWA2_45_39</name>
    <dbReference type="NCBI Taxonomy" id="1619041"/>
    <lineage>
        <taxon>Bacteria</taxon>
        <taxon>Candidatus Magasanikiibacteriota</taxon>
    </lineage>
</organism>
<dbReference type="Gene3D" id="3.40.50.620">
    <property type="entry name" value="HUPs"/>
    <property type="match status" value="2"/>
</dbReference>
<keyword evidence="4 9" id="KW-0547">Nucleotide-binding</keyword>
<comment type="similarity">
    <text evidence="1 9 10">Belongs to the class-I aminoacyl-tRNA synthetase family.</text>
</comment>
<evidence type="ECO:0000259" key="13">
    <source>
        <dbReference type="Pfam" id="PF13603"/>
    </source>
</evidence>
<dbReference type="GO" id="GO:0004823">
    <property type="term" value="F:leucine-tRNA ligase activity"/>
    <property type="evidence" value="ECO:0007669"/>
    <property type="project" value="UniProtKB-UniRule"/>
</dbReference>
<dbReference type="Gene3D" id="3.10.20.590">
    <property type="match status" value="1"/>
</dbReference>
<evidence type="ECO:0000256" key="7">
    <source>
        <dbReference type="ARBA" id="ARBA00023146"/>
    </source>
</evidence>
<dbReference type="PROSITE" id="PS00178">
    <property type="entry name" value="AA_TRNA_LIGASE_I"/>
    <property type="match status" value="1"/>
</dbReference>
<dbReference type="Gene3D" id="1.10.730.10">
    <property type="entry name" value="Isoleucyl-tRNA Synthetase, Domain 1"/>
    <property type="match status" value="1"/>
</dbReference>
<dbReference type="SUPFAM" id="SSF50677">
    <property type="entry name" value="ValRS/IleRS/LeuRS editing domain"/>
    <property type="match status" value="1"/>
</dbReference>
<name>A0A0G1MGI5_9BACT</name>
<dbReference type="PATRIC" id="fig|1619041.3.peg.390"/>
<dbReference type="Pfam" id="PF08264">
    <property type="entry name" value="Anticodon_1"/>
    <property type="match status" value="1"/>
</dbReference>
<dbReference type="EMBL" id="LCKX01000011">
    <property type="protein sequence ID" value="KKU07441.1"/>
    <property type="molecule type" value="Genomic_DNA"/>
</dbReference>
<sequence>MSIYDHKKIEKKWQKYWEEHELFRARDDSPKPKLYTLIEFPYPSGEGLHVGHPRPYTAMDIISRKKRMDGYNVLYPIGWDAFGLPTENYAIKTGQPPAQVTKKNIANFTRQIKSLGISFDWSRAVNTTDPAYYKWTQWIFLQLFKHGLAYKSKIAINWCINCKIGLANEEVVGGVCERCGGPVEKRLKDQWMLAITKYADKLLEGLQEVDYVPQARTQQENWIGRSEGAEIDFKIQGSDRKIRVFTTRPDTLFGATYMVLAPEHELVGQLKESILNLKEVEKYIASAKRKSDLERTELQKEKTGVELCGVRAVNPANNEEIPVWVADYVLGGYGTGAIMAVPAHDERDWEFAKKYNLPVRYVVRPVSVDSTNPPREEKQLDHLKKFSAFAGVGILMNSGSFNDLDFETAKWKITEEVGGHKKIMYKLRDWVFSRQRYWGEPIPLVFCEACAKSHKGESVGEQTNHGWIPLPESELPLKLPAVKKYEPTDTGESPLSTMSKWVNTKCPRCGGAARRETDTMPNWAGSSWYFLRYIDPHNEKEFASMEALKKWMPVDWYNGGMEHTVLHLLYSRFWNQFLFDIGAVPVREPYKKRTSHGMILAKGGEKMSKSKGNVVNPDDIVKQYGADTLRAYIMFMGPFDQAVEWDPQSLVGVHRFLERVWTTSERVSNDASCPKNIIRQEHQSIKKVGEEIEAMRFNTAVAHLMTFSNTLYKLEKVPRAAYETLLVLLSPFAPHACEELWALLGHTSSITEEKWPEFDSALLEEETFELVIQINGKIRDKYIVSSGITEEALRAEVLKRLKVEAILNGAEPRQFRYIPGKLVSIVA</sequence>
<dbReference type="InterPro" id="IPR002302">
    <property type="entry name" value="Leu-tRNA-ligase"/>
</dbReference>
<dbReference type="CDD" id="cd00812">
    <property type="entry name" value="LeuRS_core"/>
    <property type="match status" value="1"/>
</dbReference>
<evidence type="ECO:0000256" key="8">
    <source>
        <dbReference type="ARBA" id="ARBA00047469"/>
    </source>
</evidence>
<keyword evidence="7 9" id="KW-0030">Aminoacyl-tRNA synthetase</keyword>
<keyword evidence="5 9" id="KW-0067">ATP-binding</keyword>
<feature type="domain" description="Methionyl/Leucyl tRNA synthetase" evidence="12">
    <location>
        <begin position="591"/>
        <end position="648"/>
    </location>
</feature>
<evidence type="ECO:0000313" key="14">
    <source>
        <dbReference type="EMBL" id="KKU07441.1"/>
    </source>
</evidence>
<dbReference type="InterPro" id="IPR001412">
    <property type="entry name" value="aa-tRNA-synth_I_CS"/>
</dbReference>
<dbReference type="PANTHER" id="PTHR43740:SF2">
    <property type="entry name" value="LEUCINE--TRNA LIGASE, MITOCHONDRIAL"/>
    <property type="match status" value="1"/>
</dbReference>
<dbReference type="GO" id="GO:0005524">
    <property type="term" value="F:ATP binding"/>
    <property type="evidence" value="ECO:0007669"/>
    <property type="project" value="UniProtKB-UniRule"/>
</dbReference>
<dbReference type="PANTHER" id="PTHR43740">
    <property type="entry name" value="LEUCYL-TRNA SYNTHETASE"/>
    <property type="match status" value="1"/>
</dbReference>
<dbReference type="InterPro" id="IPR009080">
    <property type="entry name" value="tRNAsynth_Ia_anticodon-bd"/>
</dbReference>
<dbReference type="HAMAP" id="MF_00049_B">
    <property type="entry name" value="Leu_tRNA_synth_B"/>
    <property type="match status" value="1"/>
</dbReference>
<dbReference type="PRINTS" id="PR00985">
    <property type="entry name" value="TRNASYNTHLEU"/>
</dbReference>
<dbReference type="GO" id="GO:0002161">
    <property type="term" value="F:aminoacyl-tRNA deacylase activity"/>
    <property type="evidence" value="ECO:0007669"/>
    <property type="project" value="InterPro"/>
</dbReference>
<dbReference type="FunFam" id="3.40.50.620:FF:000056">
    <property type="entry name" value="Leucine--tRNA ligase"/>
    <property type="match status" value="1"/>
</dbReference>
<protein>
    <recommendedName>
        <fullName evidence="9">Leucine--tRNA ligase</fullName>
        <ecNumber evidence="9">6.1.1.4</ecNumber>
    </recommendedName>
    <alternativeName>
        <fullName evidence="9">Leucyl-tRNA synthetase</fullName>
        <shortName evidence="9">LeuRS</shortName>
    </alternativeName>
</protein>
<evidence type="ECO:0000256" key="1">
    <source>
        <dbReference type="ARBA" id="ARBA00005594"/>
    </source>
</evidence>
<feature type="domain" description="Methionyl/Leucyl tRNA synthetase" evidence="12">
    <location>
        <begin position="40"/>
        <end position="181"/>
    </location>
</feature>
<dbReference type="InterPro" id="IPR009008">
    <property type="entry name" value="Val/Leu/Ile-tRNA-synth_edit"/>
</dbReference>
<evidence type="ECO:0000256" key="10">
    <source>
        <dbReference type="RuleBase" id="RU363039"/>
    </source>
</evidence>
<dbReference type="InterPro" id="IPR025709">
    <property type="entry name" value="Leu_tRNA-synth_edit"/>
</dbReference>
<feature type="domain" description="Methionyl/Valyl/Leucyl/Isoleucyl-tRNA synthetase anticodon-binding" evidence="11">
    <location>
        <begin position="675"/>
        <end position="790"/>
    </location>
</feature>
<evidence type="ECO:0000256" key="4">
    <source>
        <dbReference type="ARBA" id="ARBA00022741"/>
    </source>
</evidence>
<evidence type="ECO:0000256" key="9">
    <source>
        <dbReference type="HAMAP-Rule" id="MF_00049"/>
    </source>
</evidence>
<evidence type="ECO:0000259" key="11">
    <source>
        <dbReference type="Pfam" id="PF08264"/>
    </source>
</evidence>
<reference evidence="14 15" key="1">
    <citation type="journal article" date="2015" name="Nature">
        <title>rRNA introns, odd ribosomes, and small enigmatic genomes across a large radiation of phyla.</title>
        <authorList>
            <person name="Brown C.T."/>
            <person name="Hug L.A."/>
            <person name="Thomas B.C."/>
            <person name="Sharon I."/>
            <person name="Castelle C.J."/>
            <person name="Singh A."/>
            <person name="Wilkins M.J."/>
            <person name="Williams K.H."/>
            <person name="Banfield J.F."/>
        </authorList>
    </citation>
    <scope>NUCLEOTIDE SEQUENCE [LARGE SCALE GENOMIC DNA]</scope>
</reference>
<accession>A0A0G1MGI5</accession>
<dbReference type="SUPFAM" id="SSF52374">
    <property type="entry name" value="Nucleotidylyl transferase"/>
    <property type="match status" value="1"/>
</dbReference>
<dbReference type="InterPro" id="IPR015413">
    <property type="entry name" value="Methionyl/Leucyl_tRNA_Synth"/>
</dbReference>
<evidence type="ECO:0000256" key="2">
    <source>
        <dbReference type="ARBA" id="ARBA00022490"/>
    </source>
</evidence>
<dbReference type="AlphaFoldDB" id="A0A0G1MGI5"/>
<comment type="caution">
    <text evidence="14">The sequence shown here is derived from an EMBL/GenBank/DDBJ whole genome shotgun (WGS) entry which is preliminary data.</text>
</comment>
<dbReference type="Proteomes" id="UP000033999">
    <property type="component" value="Unassembled WGS sequence"/>
</dbReference>
<evidence type="ECO:0000256" key="6">
    <source>
        <dbReference type="ARBA" id="ARBA00022917"/>
    </source>
</evidence>
<dbReference type="Pfam" id="PF13603">
    <property type="entry name" value="tRNA-synt_1_2"/>
    <property type="match status" value="1"/>
</dbReference>
<keyword evidence="2 9" id="KW-0963">Cytoplasm</keyword>
<dbReference type="GO" id="GO:0005829">
    <property type="term" value="C:cytosol"/>
    <property type="evidence" value="ECO:0007669"/>
    <property type="project" value="TreeGrafter"/>
</dbReference>
<gene>
    <name evidence="9" type="primary">leuS</name>
    <name evidence="14" type="ORF">UX10_C0011G0019</name>
</gene>
<dbReference type="NCBIfam" id="TIGR00396">
    <property type="entry name" value="leuS_bact"/>
    <property type="match status" value="1"/>
</dbReference>
<feature type="domain" description="Leucyl-tRNA synthetase editing" evidence="13">
    <location>
        <begin position="220"/>
        <end position="416"/>
    </location>
</feature>
<dbReference type="FunFam" id="1.10.730.10:FF:000011">
    <property type="entry name" value="Leucine--tRNA ligase chloroplastic/mitochondrial"/>
    <property type="match status" value="1"/>
</dbReference>
<dbReference type="CDD" id="cd07958">
    <property type="entry name" value="Anticodon_Ia_Leu_BEm"/>
    <property type="match status" value="1"/>
</dbReference>
<proteinExistence type="inferred from homology"/>
<keyword evidence="6 9" id="KW-0648">Protein biosynthesis</keyword>
<dbReference type="InterPro" id="IPR014729">
    <property type="entry name" value="Rossmann-like_a/b/a_fold"/>
</dbReference>
<dbReference type="FunFam" id="3.40.50.620:FF:000060">
    <property type="entry name" value="Leucine--tRNA ligase"/>
    <property type="match status" value="1"/>
</dbReference>
<feature type="short sequence motif" description="'KMSKS' region" evidence="9">
    <location>
        <begin position="606"/>
        <end position="610"/>
    </location>
</feature>
<comment type="caution">
    <text evidence="9">Lacks conserved residue(s) required for the propagation of feature annotation.</text>
</comment>
<dbReference type="SUPFAM" id="SSF47323">
    <property type="entry name" value="Anticodon-binding domain of a subclass of class I aminoacyl-tRNA synthetases"/>
    <property type="match status" value="1"/>
</dbReference>
<comment type="catalytic activity">
    <reaction evidence="8 9">
        <text>tRNA(Leu) + L-leucine + ATP = L-leucyl-tRNA(Leu) + AMP + diphosphate</text>
        <dbReference type="Rhea" id="RHEA:11688"/>
        <dbReference type="Rhea" id="RHEA-COMP:9613"/>
        <dbReference type="Rhea" id="RHEA-COMP:9622"/>
        <dbReference type="ChEBI" id="CHEBI:30616"/>
        <dbReference type="ChEBI" id="CHEBI:33019"/>
        <dbReference type="ChEBI" id="CHEBI:57427"/>
        <dbReference type="ChEBI" id="CHEBI:78442"/>
        <dbReference type="ChEBI" id="CHEBI:78494"/>
        <dbReference type="ChEBI" id="CHEBI:456215"/>
        <dbReference type="EC" id="6.1.1.4"/>
    </reaction>
</comment>
<evidence type="ECO:0000313" key="15">
    <source>
        <dbReference type="Proteomes" id="UP000033999"/>
    </source>
</evidence>
<evidence type="ECO:0000256" key="5">
    <source>
        <dbReference type="ARBA" id="ARBA00022840"/>
    </source>
</evidence>
<comment type="subcellular location">
    <subcellularLocation>
        <location evidence="9">Cytoplasm</location>
    </subcellularLocation>
</comment>
<dbReference type="GO" id="GO:0006429">
    <property type="term" value="P:leucyl-tRNA aminoacylation"/>
    <property type="evidence" value="ECO:0007669"/>
    <property type="project" value="UniProtKB-UniRule"/>
</dbReference>
<evidence type="ECO:0000259" key="12">
    <source>
        <dbReference type="Pfam" id="PF09334"/>
    </source>
</evidence>
<dbReference type="EC" id="6.1.1.4" evidence="9"/>
<dbReference type="InterPro" id="IPR013155">
    <property type="entry name" value="M/V/L/I-tRNA-synth_anticd-bd"/>
</dbReference>
<dbReference type="Pfam" id="PF09334">
    <property type="entry name" value="tRNA-synt_1g"/>
    <property type="match status" value="2"/>
</dbReference>
<evidence type="ECO:0000256" key="3">
    <source>
        <dbReference type="ARBA" id="ARBA00022598"/>
    </source>
</evidence>